<feature type="compositionally biased region" description="Basic and acidic residues" evidence="1">
    <location>
        <begin position="111"/>
        <end position="207"/>
    </location>
</feature>
<keyword evidence="2" id="KW-0812">Transmembrane</keyword>
<dbReference type="SUPFAM" id="SSF74653">
    <property type="entry name" value="TolA/TonB C-terminal domain"/>
    <property type="match status" value="1"/>
</dbReference>
<dbReference type="Pfam" id="PF13103">
    <property type="entry name" value="TonB_2"/>
    <property type="match status" value="1"/>
</dbReference>
<keyword evidence="2" id="KW-1133">Transmembrane helix</keyword>
<name>A0ABT2YSW1_9GAMM</name>
<sequence length="330" mass="37518">MKWFKSDSYSLPVVLAISLHAFIVIVGIVTVDFTNDKKPEPKKPVIVNAKVIDISETVIGKREAEERAAKQQALAQAAKQKKEAEQKRKQQAERKALEDKKKQLAQAKQKAAREAAQKAEQEKQRLAEQKRIAEKAEQEKRSAEQKRIAQENERKRQAKAAEEKRKAEAAAESKRREQELLAQAEAERIAEEERKRQEEARRIADEKRKAEEEAAALAAAEKARQDAADEAQMVQSISGLINDRVASSWNRPPNARNGMKAQLRIEFLPNGEILDAHITQSSGDDLFDQRTLDAVFKVGKIEELADIDIVRFERNFRNVDLIFNPQDLRN</sequence>
<feature type="compositionally biased region" description="Basic and acidic residues" evidence="1">
    <location>
        <begin position="80"/>
        <end position="102"/>
    </location>
</feature>
<evidence type="ECO:0000256" key="1">
    <source>
        <dbReference type="SAM" id="MobiDB-lite"/>
    </source>
</evidence>
<keyword evidence="4" id="KW-1185">Reference proteome</keyword>
<evidence type="ECO:0000313" key="3">
    <source>
        <dbReference type="EMBL" id="MCV2402967.1"/>
    </source>
</evidence>
<proteinExistence type="predicted"/>
<keyword evidence="2" id="KW-0472">Membrane</keyword>
<feature type="region of interest" description="Disordered" evidence="1">
    <location>
        <begin position="65"/>
        <end position="207"/>
    </location>
</feature>
<evidence type="ECO:0000256" key="2">
    <source>
        <dbReference type="SAM" id="Phobius"/>
    </source>
</evidence>
<accession>A0ABT2YSW1</accession>
<protein>
    <submittedName>
        <fullName evidence="3">TonB C-terminal domain-containing protein</fullName>
    </submittedName>
</protein>
<organism evidence="3 4">
    <name type="scientific">Marinomonas sargassi</name>
    <dbReference type="NCBI Taxonomy" id="2984494"/>
    <lineage>
        <taxon>Bacteria</taxon>
        <taxon>Pseudomonadati</taxon>
        <taxon>Pseudomonadota</taxon>
        <taxon>Gammaproteobacteria</taxon>
        <taxon>Oceanospirillales</taxon>
        <taxon>Oceanospirillaceae</taxon>
        <taxon>Marinomonas</taxon>
    </lineage>
</organism>
<reference evidence="3 4" key="1">
    <citation type="submission" date="2022-10" db="EMBL/GenBank/DDBJ databases">
        <title>Marinomonas transparenta sp. nov. and Marinomonas sargassi sp. nov., isolated from marine alga (Sargassum natans (L.) Gaillon).</title>
        <authorList>
            <person name="Wang Y."/>
        </authorList>
    </citation>
    <scope>NUCLEOTIDE SEQUENCE [LARGE SCALE GENOMIC DNA]</scope>
    <source>
        <strain evidence="3 4">C2222</strain>
    </source>
</reference>
<feature type="transmembrane region" description="Helical" evidence="2">
    <location>
        <begin position="12"/>
        <end position="33"/>
    </location>
</feature>
<gene>
    <name evidence="3" type="ORF">OFY17_08755</name>
</gene>
<evidence type="ECO:0000313" key="4">
    <source>
        <dbReference type="Proteomes" id="UP001209713"/>
    </source>
</evidence>
<dbReference type="EMBL" id="JAOVZB010000003">
    <property type="protein sequence ID" value="MCV2402967.1"/>
    <property type="molecule type" value="Genomic_DNA"/>
</dbReference>
<comment type="caution">
    <text evidence="3">The sequence shown here is derived from an EMBL/GenBank/DDBJ whole genome shotgun (WGS) entry which is preliminary data.</text>
</comment>
<dbReference type="Gene3D" id="3.30.1150.10">
    <property type="match status" value="1"/>
</dbReference>
<dbReference type="Proteomes" id="UP001209713">
    <property type="component" value="Unassembled WGS sequence"/>
</dbReference>
<dbReference type="RefSeq" id="WP_263530346.1">
    <property type="nucleotide sequence ID" value="NZ_JAOVZB010000003.1"/>
</dbReference>